<proteinExistence type="predicted"/>
<gene>
    <name evidence="1" type="ORF">QYM36_005415</name>
</gene>
<evidence type="ECO:0000313" key="2">
    <source>
        <dbReference type="Proteomes" id="UP001187531"/>
    </source>
</evidence>
<reference evidence="1" key="1">
    <citation type="submission" date="2023-07" db="EMBL/GenBank/DDBJ databases">
        <title>Chromosome-level genome assembly of Artemia franciscana.</title>
        <authorList>
            <person name="Jo E."/>
        </authorList>
    </citation>
    <scope>NUCLEOTIDE SEQUENCE</scope>
    <source>
        <tissue evidence="1">Whole body</tissue>
    </source>
</reference>
<dbReference type="EMBL" id="JAVRJZ010000008">
    <property type="protein sequence ID" value="KAK2719936.1"/>
    <property type="molecule type" value="Genomic_DNA"/>
</dbReference>
<name>A0AA88LC22_ARTSF</name>
<keyword evidence="2" id="KW-1185">Reference proteome</keyword>
<dbReference type="AlphaFoldDB" id="A0AA88LC22"/>
<accession>A0AA88LC22</accession>
<dbReference type="Proteomes" id="UP001187531">
    <property type="component" value="Unassembled WGS sequence"/>
</dbReference>
<sequence>MGSYQSQVPSKLWFFVVKTDYVPILRFGSSTDMNLVKLVLYLNKPKETNINNTIEQFKDVFEGIGKLEGKCNFHLKEGAIPKVYPARKVPASHRAKLKQELNEKGHH</sequence>
<protein>
    <submittedName>
        <fullName evidence="1">Uncharacterized protein</fullName>
    </submittedName>
</protein>
<comment type="caution">
    <text evidence="1">The sequence shown here is derived from an EMBL/GenBank/DDBJ whole genome shotgun (WGS) entry which is preliminary data.</text>
</comment>
<evidence type="ECO:0000313" key="1">
    <source>
        <dbReference type="EMBL" id="KAK2719936.1"/>
    </source>
</evidence>
<organism evidence="1 2">
    <name type="scientific">Artemia franciscana</name>
    <name type="common">Brine shrimp</name>
    <name type="synonym">Artemia sanfranciscana</name>
    <dbReference type="NCBI Taxonomy" id="6661"/>
    <lineage>
        <taxon>Eukaryota</taxon>
        <taxon>Metazoa</taxon>
        <taxon>Ecdysozoa</taxon>
        <taxon>Arthropoda</taxon>
        <taxon>Crustacea</taxon>
        <taxon>Branchiopoda</taxon>
        <taxon>Anostraca</taxon>
        <taxon>Artemiidae</taxon>
        <taxon>Artemia</taxon>
    </lineage>
</organism>